<feature type="transmembrane region" description="Helical" evidence="1">
    <location>
        <begin position="75"/>
        <end position="91"/>
    </location>
</feature>
<sequence length="256" mass="29433">MELSSFGLLFRLIFAHFLADFILQSKGMANGKRGFQIIKKKKRRLSTVHKWTYHLSHSLVQAITAYLFAGMWSNWMIPLVIFVTHLIIDYIKIRYFNDHLHAFIIDQILHLLVICILWMGVYGIWSEMAEVSDILFASPKWWAILTVYLLILKPTSLLLALFTRQWREPGMNSTSLQNAGQWIGYLERCLILTFILVGFNEAIGFLLAAKSIFRFGELSKGQEIKTTEYVLIGTLASFTIAILTGLVLRTFLSAYT</sequence>
<name>A0A7J4XKT1_9BACE</name>
<dbReference type="InterPro" id="IPR021737">
    <property type="entry name" value="Phage_phiKZ_Orf197"/>
</dbReference>
<feature type="transmembrane region" description="Helical" evidence="1">
    <location>
        <begin position="6"/>
        <end position="23"/>
    </location>
</feature>
<organism evidence="2 3">
    <name type="scientific">Bacteroides salyersiae</name>
    <dbReference type="NCBI Taxonomy" id="291644"/>
    <lineage>
        <taxon>Bacteria</taxon>
        <taxon>Pseudomonadati</taxon>
        <taxon>Bacteroidota</taxon>
        <taxon>Bacteroidia</taxon>
        <taxon>Bacteroidales</taxon>
        <taxon>Bacteroidaceae</taxon>
        <taxon>Bacteroides</taxon>
    </lineage>
</organism>
<keyword evidence="1" id="KW-0472">Membrane</keyword>
<accession>A0A7J4XKT1</accession>
<feature type="transmembrane region" description="Helical" evidence="1">
    <location>
        <begin position="229"/>
        <end position="252"/>
    </location>
</feature>
<dbReference type="Proteomes" id="UP000422221">
    <property type="component" value="Unassembled WGS sequence"/>
</dbReference>
<feature type="transmembrane region" description="Helical" evidence="1">
    <location>
        <begin position="141"/>
        <end position="162"/>
    </location>
</feature>
<reference evidence="2 3" key="1">
    <citation type="journal article" date="2019" name="Nat. Med.">
        <title>A library of human gut bacterial isolates paired with longitudinal multiomics data enables mechanistic microbiome research.</title>
        <authorList>
            <person name="Poyet M."/>
            <person name="Groussin M."/>
            <person name="Gibbons S.M."/>
            <person name="Avila-Pacheco J."/>
            <person name="Jiang X."/>
            <person name="Kearney S.M."/>
            <person name="Perrotta A.R."/>
            <person name="Berdy B."/>
            <person name="Zhao S."/>
            <person name="Lieberman T.D."/>
            <person name="Swanson P.K."/>
            <person name="Smith M."/>
            <person name="Roesemann S."/>
            <person name="Alexander J.E."/>
            <person name="Rich S.A."/>
            <person name="Livny J."/>
            <person name="Vlamakis H."/>
            <person name="Clish C."/>
            <person name="Bullock K."/>
            <person name="Deik A."/>
            <person name="Scott J."/>
            <person name="Pierce K.A."/>
            <person name="Xavier R.J."/>
            <person name="Alm E.J."/>
        </authorList>
    </citation>
    <scope>NUCLEOTIDE SEQUENCE [LARGE SCALE GENOMIC DNA]</scope>
    <source>
        <strain evidence="2 3">BIOML-A10</strain>
    </source>
</reference>
<evidence type="ECO:0000313" key="2">
    <source>
        <dbReference type="EMBL" id="KAA3767394.1"/>
    </source>
</evidence>
<feature type="transmembrane region" description="Helical" evidence="1">
    <location>
        <begin position="103"/>
        <end position="121"/>
    </location>
</feature>
<proteinExistence type="predicted"/>
<gene>
    <name evidence="2" type="ORF">F3F73_06550</name>
</gene>
<keyword evidence="1" id="KW-0812">Transmembrane</keyword>
<feature type="transmembrane region" description="Helical" evidence="1">
    <location>
        <begin position="189"/>
        <end position="209"/>
    </location>
</feature>
<comment type="caution">
    <text evidence="2">The sequence shown here is derived from an EMBL/GenBank/DDBJ whole genome shotgun (WGS) entry which is preliminary data.</text>
</comment>
<dbReference type="AlphaFoldDB" id="A0A7J4XKT1"/>
<evidence type="ECO:0000256" key="1">
    <source>
        <dbReference type="SAM" id="Phobius"/>
    </source>
</evidence>
<evidence type="ECO:0000313" key="3">
    <source>
        <dbReference type="Proteomes" id="UP000422221"/>
    </source>
</evidence>
<protein>
    <submittedName>
        <fullName evidence="2">DUF3307 domain-containing protein</fullName>
    </submittedName>
</protein>
<dbReference type="RefSeq" id="WP_130059506.1">
    <property type="nucleotide sequence ID" value="NZ_JADNPJ010000061.1"/>
</dbReference>
<keyword evidence="1" id="KW-1133">Transmembrane helix</keyword>
<dbReference type="Pfam" id="PF11750">
    <property type="entry name" value="DUF3307"/>
    <property type="match status" value="1"/>
</dbReference>
<dbReference type="EMBL" id="VWMK01000005">
    <property type="protein sequence ID" value="KAA3767394.1"/>
    <property type="molecule type" value="Genomic_DNA"/>
</dbReference>